<dbReference type="EMBL" id="BLAL01000324">
    <property type="protein sequence ID" value="GET03490.1"/>
    <property type="molecule type" value="Genomic_DNA"/>
</dbReference>
<protein>
    <submittedName>
        <fullName evidence="2">Uncharacterized protein</fullName>
    </submittedName>
</protein>
<comment type="caution">
    <text evidence="2">The sequence shown here is derived from an EMBL/GenBank/DDBJ whole genome shotgun (WGS) entry which is preliminary data.</text>
</comment>
<evidence type="ECO:0000256" key="1">
    <source>
        <dbReference type="SAM" id="MobiDB-lite"/>
    </source>
</evidence>
<reference evidence="2" key="1">
    <citation type="submission" date="2019-10" db="EMBL/GenBank/DDBJ databases">
        <title>Conservation and host-specific expression of non-tandemly repeated heterogenous ribosome RNA gene in arbuscular mycorrhizal fungi.</title>
        <authorList>
            <person name="Maeda T."/>
            <person name="Kobayashi Y."/>
            <person name="Nakagawa T."/>
            <person name="Ezawa T."/>
            <person name="Yamaguchi K."/>
            <person name="Bino T."/>
            <person name="Nishimoto Y."/>
            <person name="Shigenobu S."/>
            <person name="Kawaguchi M."/>
        </authorList>
    </citation>
    <scope>NUCLEOTIDE SEQUENCE</scope>
    <source>
        <strain evidence="2">HR1</strain>
    </source>
</reference>
<proteinExistence type="predicted"/>
<dbReference type="AlphaFoldDB" id="A0A8H3R8A1"/>
<gene>
    <name evidence="2" type="ORF">RCL2_002983100</name>
</gene>
<dbReference type="Proteomes" id="UP000615446">
    <property type="component" value="Unassembled WGS sequence"/>
</dbReference>
<feature type="region of interest" description="Disordered" evidence="1">
    <location>
        <begin position="91"/>
        <end position="110"/>
    </location>
</feature>
<name>A0A8H3R8A1_9GLOM</name>
<organism evidence="2 3">
    <name type="scientific">Rhizophagus clarus</name>
    <dbReference type="NCBI Taxonomy" id="94130"/>
    <lineage>
        <taxon>Eukaryota</taxon>
        <taxon>Fungi</taxon>
        <taxon>Fungi incertae sedis</taxon>
        <taxon>Mucoromycota</taxon>
        <taxon>Glomeromycotina</taxon>
        <taxon>Glomeromycetes</taxon>
        <taxon>Glomerales</taxon>
        <taxon>Glomeraceae</taxon>
        <taxon>Rhizophagus</taxon>
    </lineage>
</organism>
<evidence type="ECO:0000313" key="3">
    <source>
        <dbReference type="Proteomes" id="UP000615446"/>
    </source>
</evidence>
<sequence length="110" mass="12542">MFLCLYENILKVNYKLFLQFHLSKDVIIRKMLCPKEQICVSMVQSHLGMCVRVLELNHESRVLLDMEQKDDKSVSGSAAASTIIICLTGYPASDTSEEDPSELRDENLFL</sequence>
<feature type="compositionally biased region" description="Basic and acidic residues" evidence="1">
    <location>
        <begin position="101"/>
        <end position="110"/>
    </location>
</feature>
<evidence type="ECO:0000313" key="2">
    <source>
        <dbReference type="EMBL" id="GET03490.1"/>
    </source>
</evidence>
<accession>A0A8H3R8A1</accession>